<evidence type="ECO:0000256" key="2">
    <source>
        <dbReference type="ARBA" id="ARBA00009773"/>
    </source>
</evidence>
<name>A0A1V6LSF3_9FLAO</name>
<accession>A0A1V6LSF3</accession>
<keyword evidence="5 8" id="KW-0812">Transmembrane</keyword>
<feature type="transmembrane region" description="Helical" evidence="8">
    <location>
        <begin position="214"/>
        <end position="236"/>
    </location>
</feature>
<evidence type="ECO:0000256" key="6">
    <source>
        <dbReference type="ARBA" id="ARBA00022989"/>
    </source>
</evidence>
<feature type="transmembrane region" description="Helical" evidence="8">
    <location>
        <begin position="65"/>
        <end position="90"/>
    </location>
</feature>
<comment type="similarity">
    <text evidence="2">Belongs to the autoinducer-2 exporter (AI-2E) (TC 2.A.86) family.</text>
</comment>
<feature type="transmembrane region" description="Helical" evidence="8">
    <location>
        <begin position="287"/>
        <end position="309"/>
    </location>
</feature>
<dbReference type="EMBL" id="MTBC01000004">
    <property type="protein sequence ID" value="OQD43113.1"/>
    <property type="molecule type" value="Genomic_DNA"/>
</dbReference>
<dbReference type="PANTHER" id="PTHR21716:SF53">
    <property type="entry name" value="PERMEASE PERM-RELATED"/>
    <property type="match status" value="1"/>
</dbReference>
<proteinExistence type="inferred from homology"/>
<evidence type="ECO:0000256" key="4">
    <source>
        <dbReference type="ARBA" id="ARBA00022475"/>
    </source>
</evidence>
<evidence type="ECO:0000256" key="1">
    <source>
        <dbReference type="ARBA" id="ARBA00004651"/>
    </source>
</evidence>
<keyword evidence="3" id="KW-0813">Transport</keyword>
<sequence length="368" mass="40581">MNKEANNIAKGILKAVGVIAAIVLVAYFIYLIGSVIAYLLIAAVLALLGRPIKRFLNNKLRFPDTLAVMATMMVFLGVLAGLIALFIPLISKQSESLSLLDIDQLKRDLNNLYLQIMEYFGTTKSDVDQLIEDSELEKTIVDGLNLNFIPDFLNSLFNILSEFSIGLFSVLFITFFFLKDSSLMQSGLLVFIPETKESKLTATIEKINGLLSRYFVGLLLQLSILFVIYTITLLIVGVENAIVIAFLCALFNIIPYIGPLLGGAVMITLTMTSYLDADFSSIILPKAGYVLIGITVGQLIDNFFSQPFIFSTSVRSHPLEIFLIIIIAGLLFGPVGMVVAVPGYTALKVILKQFLNDNSFVKRFTKNV</sequence>
<feature type="transmembrane region" description="Helical" evidence="8">
    <location>
        <begin position="321"/>
        <end position="347"/>
    </location>
</feature>
<keyword evidence="4" id="KW-1003">Cell membrane</keyword>
<dbReference type="GO" id="GO:0005886">
    <property type="term" value="C:plasma membrane"/>
    <property type="evidence" value="ECO:0007669"/>
    <property type="project" value="UniProtKB-SubCell"/>
</dbReference>
<organism evidence="9 10">
    <name type="scientific">Croceivirga radicis</name>
    <dbReference type="NCBI Taxonomy" id="1929488"/>
    <lineage>
        <taxon>Bacteria</taxon>
        <taxon>Pseudomonadati</taxon>
        <taxon>Bacteroidota</taxon>
        <taxon>Flavobacteriia</taxon>
        <taxon>Flavobacteriales</taxon>
        <taxon>Flavobacteriaceae</taxon>
        <taxon>Croceivirga</taxon>
    </lineage>
</organism>
<evidence type="ECO:0000313" key="10">
    <source>
        <dbReference type="Proteomes" id="UP000191680"/>
    </source>
</evidence>
<dbReference type="RefSeq" id="WP_080318891.1">
    <property type="nucleotide sequence ID" value="NZ_MTBC01000004.1"/>
</dbReference>
<reference evidence="9 10" key="1">
    <citation type="submission" date="2016-12" db="EMBL/GenBank/DDBJ databases">
        <authorList>
            <person name="Song W.-J."/>
            <person name="Kurnit D.M."/>
        </authorList>
    </citation>
    <scope>NUCLEOTIDE SEQUENCE [LARGE SCALE GENOMIC DNA]</scope>
    <source>
        <strain evidence="9 10">HSG9</strain>
    </source>
</reference>
<comment type="subcellular location">
    <subcellularLocation>
        <location evidence="1">Cell membrane</location>
        <topology evidence="1">Multi-pass membrane protein</topology>
    </subcellularLocation>
</comment>
<keyword evidence="10" id="KW-1185">Reference proteome</keyword>
<dbReference type="Pfam" id="PF01594">
    <property type="entry name" value="AI-2E_transport"/>
    <property type="match status" value="1"/>
</dbReference>
<dbReference type="PANTHER" id="PTHR21716">
    <property type="entry name" value="TRANSMEMBRANE PROTEIN"/>
    <property type="match status" value="1"/>
</dbReference>
<dbReference type="InterPro" id="IPR002549">
    <property type="entry name" value="AI-2E-like"/>
</dbReference>
<feature type="transmembrane region" description="Helical" evidence="8">
    <location>
        <begin position="242"/>
        <end position="275"/>
    </location>
</feature>
<comment type="caution">
    <text evidence="9">The sequence shown here is derived from an EMBL/GenBank/DDBJ whole genome shotgun (WGS) entry which is preliminary data.</text>
</comment>
<keyword evidence="7 8" id="KW-0472">Membrane</keyword>
<evidence type="ECO:0000256" key="8">
    <source>
        <dbReference type="SAM" id="Phobius"/>
    </source>
</evidence>
<keyword evidence="6 8" id="KW-1133">Transmembrane helix</keyword>
<dbReference type="OrthoDB" id="9793390at2"/>
<gene>
    <name evidence="9" type="ORF">BUL40_08475</name>
</gene>
<evidence type="ECO:0000256" key="5">
    <source>
        <dbReference type="ARBA" id="ARBA00022692"/>
    </source>
</evidence>
<evidence type="ECO:0000313" key="9">
    <source>
        <dbReference type="EMBL" id="OQD43113.1"/>
    </source>
</evidence>
<feature type="transmembrane region" description="Helical" evidence="8">
    <location>
        <begin position="156"/>
        <end position="178"/>
    </location>
</feature>
<dbReference type="AlphaFoldDB" id="A0A1V6LSF3"/>
<feature type="transmembrane region" description="Helical" evidence="8">
    <location>
        <begin position="12"/>
        <end position="30"/>
    </location>
</feature>
<protein>
    <submittedName>
        <fullName evidence="9">AI-2E family transporter</fullName>
    </submittedName>
</protein>
<evidence type="ECO:0000256" key="3">
    <source>
        <dbReference type="ARBA" id="ARBA00022448"/>
    </source>
</evidence>
<evidence type="ECO:0000256" key="7">
    <source>
        <dbReference type="ARBA" id="ARBA00023136"/>
    </source>
</evidence>
<dbReference type="Proteomes" id="UP000191680">
    <property type="component" value="Unassembled WGS sequence"/>
</dbReference>